<feature type="binding site" evidence="7">
    <location>
        <position position="233"/>
    </location>
    <ligand>
        <name>Mg(2+)</name>
        <dbReference type="ChEBI" id="CHEBI:18420"/>
    </ligand>
</feature>
<proteinExistence type="predicted"/>
<accession>A0A955LVM8</accession>
<evidence type="ECO:0000256" key="3">
    <source>
        <dbReference type="ARBA" id="ARBA00022679"/>
    </source>
</evidence>
<dbReference type="AlphaFoldDB" id="A0A955LVM8"/>
<feature type="transmembrane region" description="Helical" evidence="8">
    <location>
        <begin position="254"/>
        <end position="273"/>
    </location>
</feature>
<dbReference type="GO" id="GO:0009103">
    <property type="term" value="P:lipopolysaccharide biosynthetic process"/>
    <property type="evidence" value="ECO:0007669"/>
    <property type="project" value="TreeGrafter"/>
</dbReference>
<feature type="transmembrane region" description="Helical" evidence="8">
    <location>
        <begin position="330"/>
        <end position="351"/>
    </location>
</feature>
<gene>
    <name evidence="9" type="ORF">KC573_01545</name>
</gene>
<feature type="transmembrane region" description="Helical" evidence="8">
    <location>
        <begin position="203"/>
        <end position="222"/>
    </location>
</feature>
<feature type="transmembrane region" description="Helical" evidence="8">
    <location>
        <begin position="304"/>
        <end position="324"/>
    </location>
</feature>
<dbReference type="GO" id="GO:0016780">
    <property type="term" value="F:phosphotransferase activity, for other substituted phosphate groups"/>
    <property type="evidence" value="ECO:0007669"/>
    <property type="project" value="InterPro"/>
</dbReference>
<dbReference type="GO" id="GO:0071555">
    <property type="term" value="P:cell wall organization"/>
    <property type="evidence" value="ECO:0007669"/>
    <property type="project" value="TreeGrafter"/>
</dbReference>
<evidence type="ECO:0000256" key="5">
    <source>
        <dbReference type="ARBA" id="ARBA00022989"/>
    </source>
</evidence>
<keyword evidence="6 8" id="KW-0472">Membrane</keyword>
<feature type="transmembrane region" description="Helical" evidence="8">
    <location>
        <begin position="74"/>
        <end position="91"/>
    </location>
</feature>
<feature type="transmembrane region" description="Helical" evidence="8">
    <location>
        <begin position="6"/>
        <end position="27"/>
    </location>
</feature>
<dbReference type="PANTHER" id="PTHR22926:SF3">
    <property type="entry name" value="UNDECAPRENYL-PHOSPHATE ALPHA-N-ACETYLGLUCOSAMINYL 1-PHOSPHATE TRANSFERASE"/>
    <property type="match status" value="1"/>
</dbReference>
<evidence type="ECO:0000256" key="4">
    <source>
        <dbReference type="ARBA" id="ARBA00022692"/>
    </source>
</evidence>
<feature type="transmembrane region" description="Helical" evidence="8">
    <location>
        <begin position="145"/>
        <end position="165"/>
    </location>
</feature>
<dbReference type="GO" id="GO:0044038">
    <property type="term" value="P:cell wall macromolecule biosynthetic process"/>
    <property type="evidence" value="ECO:0007669"/>
    <property type="project" value="TreeGrafter"/>
</dbReference>
<feature type="transmembrane region" description="Helical" evidence="8">
    <location>
        <begin position="48"/>
        <end position="68"/>
    </location>
</feature>
<evidence type="ECO:0000256" key="6">
    <source>
        <dbReference type="ARBA" id="ARBA00023136"/>
    </source>
</evidence>
<comment type="cofactor">
    <cofactor evidence="7">
        <name>Mg(2+)</name>
        <dbReference type="ChEBI" id="CHEBI:18420"/>
    </cofactor>
</comment>
<name>A0A955LVM8_UNCKA</name>
<evidence type="ECO:0000256" key="7">
    <source>
        <dbReference type="PIRSR" id="PIRSR600715-1"/>
    </source>
</evidence>
<keyword evidence="3 9" id="KW-0808">Transferase</keyword>
<sequence>MTSQFILLFTSTFLLSFILTPMVIALSKRFEVMDDPNRGHGGVSHSTPIPRAGGVAMFIAFVVSSLLFLPHSNLLYAILIGASIIVIAGVIDDLFEISPYIRLFLIWPTAILIVISQGLTFYMTNPFGEGLLYFDYWQFGLPLEWFPYILIPAHLIIIAWIIWIINMVKLTKGASQLPGMAFFAFLTIAAVAIKYSFGDTQQITTAYMALIMAGAVLAFVPFNFPPEKMFPGDSASALIGFMLGVLSINSGGKLATAILVLSIPAVDMIAIIITRLLQGKNPMTAPGKDHLYHKLIELGLDKKIVIFIYWTLTACMGGISLLLSNSREKVFVLATISALTLAAFVVTHFLIQKKLSTK</sequence>
<dbReference type="EMBL" id="JAGQKY010000048">
    <property type="protein sequence ID" value="MCA9397487.1"/>
    <property type="molecule type" value="Genomic_DNA"/>
</dbReference>
<dbReference type="Pfam" id="PF00953">
    <property type="entry name" value="Glycos_transf_4"/>
    <property type="match status" value="1"/>
</dbReference>
<dbReference type="PANTHER" id="PTHR22926">
    <property type="entry name" value="PHOSPHO-N-ACETYLMURAMOYL-PENTAPEPTIDE-TRANSFERASE"/>
    <property type="match status" value="1"/>
</dbReference>
<comment type="caution">
    <text evidence="9">The sequence shown here is derived from an EMBL/GenBank/DDBJ whole genome shotgun (WGS) entry which is preliminary data.</text>
</comment>
<dbReference type="Proteomes" id="UP000699691">
    <property type="component" value="Unassembled WGS sequence"/>
</dbReference>
<dbReference type="GO" id="GO:0046872">
    <property type="term" value="F:metal ion binding"/>
    <property type="evidence" value="ECO:0007669"/>
    <property type="project" value="UniProtKB-KW"/>
</dbReference>
<keyword evidence="5 8" id="KW-1133">Transmembrane helix</keyword>
<evidence type="ECO:0000313" key="9">
    <source>
        <dbReference type="EMBL" id="MCA9397487.1"/>
    </source>
</evidence>
<evidence type="ECO:0000256" key="2">
    <source>
        <dbReference type="ARBA" id="ARBA00022475"/>
    </source>
</evidence>
<dbReference type="InterPro" id="IPR000715">
    <property type="entry name" value="Glycosyl_transferase_4"/>
</dbReference>
<reference evidence="9" key="1">
    <citation type="submission" date="2020-04" db="EMBL/GenBank/DDBJ databases">
        <authorList>
            <person name="Zhang T."/>
        </authorList>
    </citation>
    <scope>NUCLEOTIDE SEQUENCE</scope>
    <source>
        <strain evidence="9">HKST-UBA02</strain>
    </source>
</reference>
<feature type="transmembrane region" description="Helical" evidence="8">
    <location>
        <begin position="103"/>
        <end position="125"/>
    </location>
</feature>
<keyword evidence="7" id="KW-0460">Magnesium</keyword>
<dbReference type="CDD" id="cd06853">
    <property type="entry name" value="GT_WecA_like"/>
    <property type="match status" value="1"/>
</dbReference>
<protein>
    <submittedName>
        <fullName evidence="9">Undecaprenyl/decaprenyl-phosphate alpha-N-acetylglucosaminyl 1-phosphate transferase</fullName>
    </submittedName>
</protein>
<evidence type="ECO:0000313" key="10">
    <source>
        <dbReference type="Proteomes" id="UP000699691"/>
    </source>
</evidence>
<feature type="transmembrane region" description="Helical" evidence="8">
    <location>
        <begin position="177"/>
        <end position="197"/>
    </location>
</feature>
<keyword evidence="4 8" id="KW-0812">Transmembrane</keyword>
<feature type="transmembrane region" description="Helical" evidence="8">
    <location>
        <begin position="229"/>
        <end position="248"/>
    </location>
</feature>
<evidence type="ECO:0000256" key="8">
    <source>
        <dbReference type="SAM" id="Phobius"/>
    </source>
</evidence>
<evidence type="ECO:0000256" key="1">
    <source>
        <dbReference type="ARBA" id="ARBA00004651"/>
    </source>
</evidence>
<organism evidence="9 10">
    <name type="scientific">candidate division WWE3 bacterium</name>
    <dbReference type="NCBI Taxonomy" id="2053526"/>
    <lineage>
        <taxon>Bacteria</taxon>
        <taxon>Katanobacteria</taxon>
    </lineage>
</organism>
<keyword evidence="2" id="KW-1003">Cell membrane</keyword>
<dbReference type="GO" id="GO:0005886">
    <property type="term" value="C:plasma membrane"/>
    <property type="evidence" value="ECO:0007669"/>
    <property type="project" value="UniProtKB-SubCell"/>
</dbReference>
<keyword evidence="7" id="KW-0479">Metal-binding</keyword>
<reference evidence="9" key="2">
    <citation type="journal article" date="2021" name="Microbiome">
        <title>Successional dynamics and alternative stable states in a saline activated sludge microbial community over 9 years.</title>
        <authorList>
            <person name="Wang Y."/>
            <person name="Ye J."/>
            <person name="Ju F."/>
            <person name="Liu L."/>
            <person name="Boyd J.A."/>
            <person name="Deng Y."/>
            <person name="Parks D.H."/>
            <person name="Jiang X."/>
            <person name="Yin X."/>
            <person name="Woodcroft B.J."/>
            <person name="Tyson G.W."/>
            <person name="Hugenholtz P."/>
            <person name="Polz M.F."/>
            <person name="Zhang T."/>
        </authorList>
    </citation>
    <scope>NUCLEOTIDE SEQUENCE</scope>
    <source>
        <strain evidence="9">HKST-UBA02</strain>
    </source>
</reference>
<comment type="subcellular location">
    <subcellularLocation>
        <location evidence="1">Cell membrane</location>
        <topology evidence="1">Multi-pass membrane protein</topology>
    </subcellularLocation>
</comment>